<dbReference type="GeneID" id="92052719"/>
<dbReference type="SMART" id="SM00404">
    <property type="entry name" value="PTPc_motif"/>
    <property type="match status" value="1"/>
</dbReference>
<proteinExistence type="predicted"/>
<dbReference type="InterPro" id="IPR000387">
    <property type="entry name" value="Tyr_Pase_dom"/>
</dbReference>
<dbReference type="RefSeq" id="XP_066660544.1">
    <property type="nucleotide sequence ID" value="XM_066819659.1"/>
</dbReference>
<dbReference type="CDD" id="cd14502">
    <property type="entry name" value="RNA_5'-triphosphatase"/>
    <property type="match status" value="1"/>
</dbReference>
<name>A0ABR1UQD0_9PEZI</name>
<dbReference type="SUPFAM" id="SSF53474">
    <property type="entry name" value="alpha/beta-Hydrolases"/>
    <property type="match status" value="1"/>
</dbReference>
<dbReference type="Pfam" id="PF00782">
    <property type="entry name" value="DSPc"/>
    <property type="match status" value="1"/>
</dbReference>
<dbReference type="PANTHER" id="PTHR10367:SF25">
    <property type="entry name" value="DUAL SPECIFICITY PHOSPHATASE CATALYTIC DOMAIN PROTEIN (AFU_ORTHOLOGUE AFUA_1G03540)"/>
    <property type="match status" value="1"/>
</dbReference>
<dbReference type="InterPro" id="IPR016130">
    <property type="entry name" value="Tyr_Pase_AS"/>
</dbReference>
<comment type="caution">
    <text evidence="5">The sequence shown here is derived from an EMBL/GenBank/DDBJ whole genome shotgun (WGS) entry which is preliminary data.</text>
</comment>
<dbReference type="InterPro" id="IPR000073">
    <property type="entry name" value="AB_hydrolase_1"/>
</dbReference>
<dbReference type="SMART" id="SM00195">
    <property type="entry name" value="DSPc"/>
    <property type="match status" value="1"/>
</dbReference>
<dbReference type="PROSITE" id="PS00383">
    <property type="entry name" value="TYR_PHOSPHATASE_1"/>
    <property type="match status" value="1"/>
</dbReference>
<evidence type="ECO:0000313" key="6">
    <source>
        <dbReference type="Proteomes" id="UP001433268"/>
    </source>
</evidence>
<dbReference type="Proteomes" id="UP001433268">
    <property type="component" value="Unassembled WGS sequence"/>
</dbReference>
<organism evidence="5 6">
    <name type="scientific">Apiospora hydei</name>
    <dbReference type="NCBI Taxonomy" id="1337664"/>
    <lineage>
        <taxon>Eukaryota</taxon>
        <taxon>Fungi</taxon>
        <taxon>Dikarya</taxon>
        <taxon>Ascomycota</taxon>
        <taxon>Pezizomycotina</taxon>
        <taxon>Sordariomycetes</taxon>
        <taxon>Xylariomycetidae</taxon>
        <taxon>Amphisphaeriales</taxon>
        <taxon>Apiosporaceae</taxon>
        <taxon>Apiospora</taxon>
    </lineage>
</organism>
<evidence type="ECO:0000256" key="1">
    <source>
        <dbReference type="ARBA" id="ARBA00022801"/>
    </source>
</evidence>
<dbReference type="InterPro" id="IPR029021">
    <property type="entry name" value="Prot-tyrosine_phosphatase-like"/>
</dbReference>
<feature type="domain" description="Tyrosine specific protein phosphatases" evidence="4">
    <location>
        <begin position="523"/>
        <end position="593"/>
    </location>
</feature>
<evidence type="ECO:0000256" key="3">
    <source>
        <dbReference type="SAM" id="MobiDB-lite"/>
    </source>
</evidence>
<dbReference type="InterPro" id="IPR000340">
    <property type="entry name" value="Dual-sp_phosphatase_cat-dom"/>
</dbReference>
<keyword evidence="2" id="KW-0904">Protein phosphatase</keyword>
<dbReference type="SUPFAM" id="SSF52799">
    <property type="entry name" value="(Phosphotyrosine protein) phosphatases II"/>
    <property type="match status" value="1"/>
</dbReference>
<dbReference type="InterPro" id="IPR051029">
    <property type="entry name" value="mRNA_Capping_Enz/RNA_Phosphat"/>
</dbReference>
<dbReference type="InterPro" id="IPR020422">
    <property type="entry name" value="TYR_PHOSPHATASE_DUAL_dom"/>
</dbReference>
<reference evidence="5 6" key="1">
    <citation type="submission" date="2023-01" db="EMBL/GenBank/DDBJ databases">
        <title>Analysis of 21 Apiospora genomes using comparative genomics revels a genus with tremendous synthesis potential of carbohydrate active enzymes and secondary metabolites.</title>
        <authorList>
            <person name="Sorensen T."/>
        </authorList>
    </citation>
    <scope>NUCLEOTIDE SEQUENCE [LARGE SCALE GENOMIC DNA]</scope>
    <source>
        <strain evidence="5 6">CBS 114990</strain>
    </source>
</reference>
<dbReference type="Pfam" id="PF00561">
    <property type="entry name" value="Abhydrolase_1"/>
    <property type="match status" value="1"/>
</dbReference>
<dbReference type="InterPro" id="IPR029058">
    <property type="entry name" value="AB_hydrolase_fold"/>
</dbReference>
<dbReference type="Gene3D" id="3.90.190.10">
    <property type="entry name" value="Protein tyrosine phosphatase superfamily"/>
    <property type="match status" value="1"/>
</dbReference>
<evidence type="ECO:0000256" key="2">
    <source>
        <dbReference type="ARBA" id="ARBA00022912"/>
    </source>
</evidence>
<dbReference type="Gene3D" id="3.40.50.1820">
    <property type="entry name" value="alpha/beta hydrolase"/>
    <property type="match status" value="1"/>
</dbReference>
<dbReference type="PANTHER" id="PTHR10367">
    <property type="entry name" value="MRNA-CAPPING ENZYME"/>
    <property type="match status" value="1"/>
</dbReference>
<protein>
    <submittedName>
        <fullName evidence="5">Dual specificity phosphatase catalytic domain-containing protein</fullName>
    </submittedName>
</protein>
<sequence>MESPNHADEDPKLLREHSEMKSFQTSGFTYPEIRVFYRAHPKAQELPSDPAPLPLLVFLHGLGGSVAQFQPLLASLSNNASCLAIDMPGCGLSGFAPKSWAAYSVPALAELLELVIEQYRDRTRGQKVVLIAHSMGSTLAARLANTYGPHRTISPHVIGVVGICPVASYPKGHKILRMLLWLPTWLFNLYRMWDQRGGLYSASVTRFVGPEADLPSRELQLRFNRQSRTAVFRRVAWGLLPTTADGELVGGLFGEPTWAGLNIPVFLIGGESDHQTPPTDVAHILQVLDKGDASTPAASIRFRGFAAELPSPTAAISQTSAQQPLPKSISTITDKDFERRREQLGVGEETYEESSTPRDDSQTAMPAVPEQPLQPKKVVKSQILGRPAGHGLLYTPKTVRTVSGLICNFLSENITGRFDLGWQLQYLSREGKWDVKNLAKWKKVQPVSEPICGIFRAMKTLREVDEDHSPRVFVPKYGNLIKDIIDISHDNPVYDALGLENHGIKYHKFATVSKIPPTDEEVATFVSMVDRVREDQKARANVEGWKEYAIGVHCHYGFNRTGYFIVCYLVDRMDMDVQDAINTFAEARPNGIRHSHFLDRLFLRYSGVKS</sequence>
<dbReference type="EMBL" id="JAQQWN010000011">
    <property type="protein sequence ID" value="KAK8061124.1"/>
    <property type="molecule type" value="Genomic_DNA"/>
</dbReference>
<accession>A0ABR1UQD0</accession>
<keyword evidence="6" id="KW-1185">Reference proteome</keyword>
<gene>
    <name evidence="5" type="ORF">PG997_015345</name>
</gene>
<evidence type="ECO:0000259" key="4">
    <source>
        <dbReference type="PROSITE" id="PS50056"/>
    </source>
</evidence>
<dbReference type="InterPro" id="IPR003595">
    <property type="entry name" value="Tyr_Pase_cat"/>
</dbReference>
<feature type="region of interest" description="Disordered" evidence="3">
    <location>
        <begin position="343"/>
        <end position="368"/>
    </location>
</feature>
<keyword evidence="1" id="KW-0378">Hydrolase</keyword>
<evidence type="ECO:0000313" key="5">
    <source>
        <dbReference type="EMBL" id="KAK8061124.1"/>
    </source>
</evidence>
<dbReference type="PROSITE" id="PS50056">
    <property type="entry name" value="TYR_PHOSPHATASE_2"/>
    <property type="match status" value="1"/>
</dbReference>